<proteinExistence type="predicted"/>
<name>A0A1Y2ME19_EPING</name>
<gene>
    <name evidence="1" type="ORF">B5807_00175</name>
</gene>
<evidence type="ECO:0000313" key="1">
    <source>
        <dbReference type="EMBL" id="OSS54383.1"/>
    </source>
</evidence>
<dbReference type="Proteomes" id="UP000193240">
    <property type="component" value="Unassembled WGS sequence"/>
</dbReference>
<dbReference type="AlphaFoldDB" id="A0A1Y2ME19"/>
<organism evidence="1 2">
    <name type="scientific">Epicoccum nigrum</name>
    <name type="common">Soil fungus</name>
    <name type="synonym">Epicoccum purpurascens</name>
    <dbReference type="NCBI Taxonomy" id="105696"/>
    <lineage>
        <taxon>Eukaryota</taxon>
        <taxon>Fungi</taxon>
        <taxon>Dikarya</taxon>
        <taxon>Ascomycota</taxon>
        <taxon>Pezizomycotina</taxon>
        <taxon>Dothideomycetes</taxon>
        <taxon>Pleosporomycetidae</taxon>
        <taxon>Pleosporales</taxon>
        <taxon>Pleosporineae</taxon>
        <taxon>Didymellaceae</taxon>
        <taxon>Epicoccum</taxon>
    </lineage>
</organism>
<dbReference type="InParanoid" id="A0A1Y2ME19"/>
<accession>A0A1Y2ME19</accession>
<reference evidence="1 2" key="1">
    <citation type="journal article" date="2017" name="Genome Announc.">
        <title>Genome sequence of the saprophytic ascomycete Epicoccum nigrum ICMP 19927 strain isolated from New Zealand.</title>
        <authorList>
            <person name="Fokin M."/>
            <person name="Fleetwood D."/>
            <person name="Weir B.S."/>
            <person name="Villas-Boas S.G."/>
        </authorList>
    </citation>
    <scope>NUCLEOTIDE SEQUENCE [LARGE SCALE GENOMIC DNA]</scope>
    <source>
        <strain evidence="1 2">ICMP 19927</strain>
    </source>
</reference>
<sequence>MCVQQMNSRYLRIMAWVEQSNFRGTFDIIWISPVNIGMATQYSSIFLPQNTHLRMVGSRVSKLSGCITSPDFVLTNAAGQFSEAKWSIKAFNTATHTAGWNFDFPTIPERTPLRTASLL</sequence>
<dbReference type="EMBL" id="KZ107838">
    <property type="protein sequence ID" value="OSS54383.1"/>
    <property type="molecule type" value="Genomic_DNA"/>
</dbReference>
<evidence type="ECO:0000313" key="2">
    <source>
        <dbReference type="Proteomes" id="UP000193240"/>
    </source>
</evidence>
<protein>
    <submittedName>
        <fullName evidence="1">Uncharacterized protein</fullName>
    </submittedName>
</protein>
<keyword evidence="2" id="KW-1185">Reference proteome</keyword>